<comment type="cofactor">
    <cofactor evidence="1">
        <name>FAD</name>
        <dbReference type="ChEBI" id="CHEBI:57692"/>
    </cofactor>
</comment>
<keyword evidence="8" id="KW-1185">Reference proteome</keyword>
<evidence type="ECO:0000256" key="2">
    <source>
        <dbReference type="ARBA" id="ARBA00009347"/>
    </source>
</evidence>
<dbReference type="PANTHER" id="PTHR43884:SF20">
    <property type="entry name" value="ACYL-COA DEHYDROGENASE FADE28"/>
    <property type="match status" value="1"/>
</dbReference>
<comment type="similarity">
    <text evidence="2">Belongs to the acyl-CoA dehydrogenase family.</text>
</comment>
<protein>
    <submittedName>
        <fullName evidence="7">Acyl-CoA dehydrogenase family protein</fullName>
    </submittedName>
</protein>
<evidence type="ECO:0000256" key="1">
    <source>
        <dbReference type="ARBA" id="ARBA00001974"/>
    </source>
</evidence>
<dbReference type="InterPro" id="IPR009075">
    <property type="entry name" value="AcylCo_DH/oxidase_C"/>
</dbReference>
<dbReference type="InterPro" id="IPR009100">
    <property type="entry name" value="AcylCoA_DH/oxidase_NM_dom_sf"/>
</dbReference>
<comment type="caution">
    <text evidence="7">The sequence shown here is derived from an EMBL/GenBank/DDBJ whole genome shotgun (WGS) entry which is preliminary data.</text>
</comment>
<evidence type="ECO:0000256" key="5">
    <source>
        <dbReference type="ARBA" id="ARBA00023002"/>
    </source>
</evidence>
<dbReference type="PANTHER" id="PTHR43884">
    <property type="entry name" value="ACYL-COA DEHYDROGENASE"/>
    <property type="match status" value="1"/>
</dbReference>
<gene>
    <name evidence="7" type="ORF">ACFQZM_35215</name>
</gene>
<dbReference type="Gene3D" id="1.10.540.10">
    <property type="entry name" value="Acyl-CoA dehydrogenase/oxidase, N-terminal domain"/>
    <property type="match status" value="1"/>
</dbReference>
<accession>A0ABW2XTQ6</accession>
<sequence length="349" mass="36145">MDVRLSAEQTVLRETAARLVDDHAPGSVADLDDGARRGALEAALTRSGWRELRVPDAGDGDRPPASAVETAIVAEELGRGPADVPFLGPTLAAELRRRAGARPAPGPETVLLRPDLSGLAAVEEGRHCSGVAIDARGADAALALVRAGDGHDLARVPLAGTPSGRDLTRPAAAVAAAPAERLPGTGHRPLTAADVEAWSAFALALTCADLVGTMRGAVRLAREYAGVRRQYGVAVGTFQSVQHLLADAFVSTEGSRSVTRHAAWAADALPPGEALAAAAVAKAYCARAAREVCETAIQVHGGIGMTWECLAHVHLRRALLSTQVLGDAGVNLERVMAHREIGGPHDGLR</sequence>
<evidence type="ECO:0000256" key="3">
    <source>
        <dbReference type="ARBA" id="ARBA00022630"/>
    </source>
</evidence>
<dbReference type="Proteomes" id="UP001597063">
    <property type="component" value="Unassembled WGS sequence"/>
</dbReference>
<keyword evidence="3" id="KW-0285">Flavoprotein</keyword>
<proteinExistence type="inferred from homology"/>
<keyword evidence="4" id="KW-0274">FAD</keyword>
<dbReference type="Gene3D" id="1.20.140.10">
    <property type="entry name" value="Butyryl-CoA Dehydrogenase, subunit A, domain 3"/>
    <property type="match status" value="1"/>
</dbReference>
<dbReference type="InterPro" id="IPR036250">
    <property type="entry name" value="AcylCo_DH-like_C"/>
</dbReference>
<dbReference type="InterPro" id="IPR037069">
    <property type="entry name" value="AcylCoA_DH/ox_N_sf"/>
</dbReference>
<evidence type="ECO:0000259" key="6">
    <source>
        <dbReference type="Pfam" id="PF00441"/>
    </source>
</evidence>
<evidence type="ECO:0000313" key="7">
    <source>
        <dbReference type="EMBL" id="MFD0689784.1"/>
    </source>
</evidence>
<keyword evidence="5" id="KW-0560">Oxidoreductase</keyword>
<dbReference type="Pfam" id="PF00441">
    <property type="entry name" value="Acyl-CoA_dh_1"/>
    <property type="match status" value="1"/>
</dbReference>
<evidence type="ECO:0000256" key="4">
    <source>
        <dbReference type="ARBA" id="ARBA00022827"/>
    </source>
</evidence>
<organism evidence="7 8">
    <name type="scientific">Actinomadura fibrosa</name>
    <dbReference type="NCBI Taxonomy" id="111802"/>
    <lineage>
        <taxon>Bacteria</taxon>
        <taxon>Bacillati</taxon>
        <taxon>Actinomycetota</taxon>
        <taxon>Actinomycetes</taxon>
        <taxon>Streptosporangiales</taxon>
        <taxon>Thermomonosporaceae</taxon>
        <taxon>Actinomadura</taxon>
    </lineage>
</organism>
<evidence type="ECO:0000313" key="8">
    <source>
        <dbReference type="Proteomes" id="UP001597063"/>
    </source>
</evidence>
<dbReference type="RefSeq" id="WP_378324905.1">
    <property type="nucleotide sequence ID" value="NZ_JBHTGP010000018.1"/>
</dbReference>
<dbReference type="SUPFAM" id="SSF47203">
    <property type="entry name" value="Acyl-CoA dehydrogenase C-terminal domain-like"/>
    <property type="match status" value="1"/>
</dbReference>
<dbReference type="EMBL" id="JBHTGP010000018">
    <property type="protein sequence ID" value="MFD0689784.1"/>
    <property type="molecule type" value="Genomic_DNA"/>
</dbReference>
<dbReference type="SUPFAM" id="SSF56645">
    <property type="entry name" value="Acyl-CoA dehydrogenase NM domain-like"/>
    <property type="match status" value="1"/>
</dbReference>
<name>A0ABW2XTQ6_9ACTN</name>
<feature type="domain" description="Acyl-CoA dehydrogenase/oxidase C-terminal" evidence="6">
    <location>
        <begin position="205"/>
        <end position="336"/>
    </location>
</feature>
<reference evidence="8" key="1">
    <citation type="journal article" date="2019" name="Int. J. Syst. Evol. Microbiol.">
        <title>The Global Catalogue of Microorganisms (GCM) 10K type strain sequencing project: providing services to taxonomists for standard genome sequencing and annotation.</title>
        <authorList>
            <consortium name="The Broad Institute Genomics Platform"/>
            <consortium name="The Broad Institute Genome Sequencing Center for Infectious Disease"/>
            <person name="Wu L."/>
            <person name="Ma J."/>
        </authorList>
    </citation>
    <scope>NUCLEOTIDE SEQUENCE [LARGE SCALE GENOMIC DNA]</scope>
    <source>
        <strain evidence="8">JCM 9371</strain>
    </source>
</reference>